<keyword evidence="2" id="KW-0255">Endonuclease</keyword>
<dbReference type="PANTHER" id="PTHR14859:SF1">
    <property type="entry name" value="PGAP2-INTERACTING PROTEIN"/>
    <property type="match status" value="1"/>
</dbReference>
<dbReference type="Pfam" id="PF03372">
    <property type="entry name" value="Exo_endo_phos"/>
    <property type="match status" value="1"/>
</dbReference>
<organism evidence="2 3">
    <name type="scientific">Falsiroseomonas oleicola</name>
    <dbReference type="NCBI Taxonomy" id="2801474"/>
    <lineage>
        <taxon>Bacteria</taxon>
        <taxon>Pseudomonadati</taxon>
        <taxon>Pseudomonadota</taxon>
        <taxon>Alphaproteobacteria</taxon>
        <taxon>Acetobacterales</taxon>
        <taxon>Roseomonadaceae</taxon>
        <taxon>Falsiroseomonas</taxon>
    </lineage>
</organism>
<dbReference type="InterPro" id="IPR005135">
    <property type="entry name" value="Endo/exonuclease/phosphatase"/>
</dbReference>
<dbReference type="GO" id="GO:0004519">
    <property type="term" value="F:endonuclease activity"/>
    <property type="evidence" value="ECO:0007669"/>
    <property type="project" value="UniProtKB-KW"/>
</dbReference>
<proteinExistence type="predicted"/>
<dbReference type="EMBL" id="JAERQM010000004">
    <property type="protein sequence ID" value="MBU8545062.1"/>
    <property type="molecule type" value="Genomic_DNA"/>
</dbReference>
<protein>
    <submittedName>
        <fullName evidence="2">Endonuclease/exonuclease/phosphatase family protein</fullName>
    </submittedName>
</protein>
<dbReference type="Proteomes" id="UP000689967">
    <property type="component" value="Unassembled WGS sequence"/>
</dbReference>
<dbReference type="PANTHER" id="PTHR14859">
    <property type="entry name" value="CALCOFLUOR WHITE HYPERSENSITIVE PROTEIN PRECURSOR"/>
    <property type="match status" value="1"/>
</dbReference>
<keyword evidence="2" id="KW-0540">Nuclease</keyword>
<keyword evidence="2" id="KW-0378">Hydrolase</keyword>
<feature type="domain" description="Endonuclease/exonuclease/phosphatase" evidence="1">
    <location>
        <begin position="6"/>
        <end position="282"/>
    </location>
</feature>
<gene>
    <name evidence="2" type="ORF">JJQ90_15185</name>
</gene>
<name>A0ABS6H8M4_9PROT</name>
<evidence type="ECO:0000313" key="2">
    <source>
        <dbReference type="EMBL" id="MBU8545062.1"/>
    </source>
</evidence>
<accession>A0ABS6H8M4</accession>
<comment type="caution">
    <text evidence="2">The sequence shown here is derived from an EMBL/GenBank/DDBJ whole genome shotgun (WGS) entry which is preliminary data.</text>
</comment>
<keyword evidence="3" id="KW-1185">Reference proteome</keyword>
<dbReference type="InterPro" id="IPR051916">
    <property type="entry name" value="GPI-anchor_lipid_remodeler"/>
</dbReference>
<reference evidence="2 3" key="1">
    <citation type="submission" date="2021-01" db="EMBL/GenBank/DDBJ databases">
        <title>Roseomonas sp. nov, a bacterium isolated from an oil production mixture in Yumen Oilfield.</title>
        <authorList>
            <person name="Wu D."/>
        </authorList>
    </citation>
    <scope>NUCLEOTIDE SEQUENCE [LARGE SCALE GENOMIC DNA]</scope>
    <source>
        <strain evidence="2 3">ROY-5-3</strain>
    </source>
</reference>
<sequence>MTIRFASYNIQYGKGQDGLYDLERIAREVESADVIAMQEVTSGFARSGFVDQAAWFAERLGRHMVFGATYDVDASYRDESGRLVNRRRRFGNAVLSRFPIRSTRTLPLPFLPPAEEQDVQRCAVEAVIDLPGGPLRVYSIHLSHLTPGTRIPQVQALKAMVASAPRDGMAWANGRDDDWTEGWAEPAPPEPCILFGDFNLRPDGPEYPMLVGDPTRRRGRVAVRGQFADSWVLAGNAEMSGYTLAEWKGEEGARIDYAFLHPSLVPAFRSAGIDTDAKGSDHLPIFLEMDLD</sequence>
<dbReference type="RefSeq" id="WP_216876817.1">
    <property type="nucleotide sequence ID" value="NZ_JAERQM010000004.1"/>
</dbReference>
<evidence type="ECO:0000259" key="1">
    <source>
        <dbReference type="Pfam" id="PF03372"/>
    </source>
</evidence>
<evidence type="ECO:0000313" key="3">
    <source>
        <dbReference type="Proteomes" id="UP000689967"/>
    </source>
</evidence>